<name>A0A0R3SBX5_HYMDI</name>
<dbReference type="PROSITE" id="PS51450">
    <property type="entry name" value="LRR"/>
    <property type="match status" value="6"/>
</dbReference>
<dbReference type="AlphaFoldDB" id="A0A0R3SBX5"/>
<dbReference type="OrthoDB" id="660555at2759"/>
<keyword evidence="2" id="KW-0677">Repeat</keyword>
<dbReference type="STRING" id="6216.A0A0R3SBX5"/>
<reference evidence="5 7" key="3">
    <citation type="submission" date="2019-07" db="EMBL/GenBank/DDBJ databases">
        <authorList>
            <person name="Jastrzebski P J."/>
            <person name="Paukszto L."/>
            <person name="Jastrzebski P J."/>
        </authorList>
    </citation>
    <scope>NUCLEOTIDE SEQUENCE [LARGE SCALE GENOMIC DNA]</scope>
    <source>
        <strain evidence="5 7">WMS-il1</strain>
    </source>
</reference>
<evidence type="ECO:0000256" key="1">
    <source>
        <dbReference type="ARBA" id="ARBA00022614"/>
    </source>
</evidence>
<dbReference type="GO" id="GO:0005615">
    <property type="term" value="C:extracellular space"/>
    <property type="evidence" value="ECO:0007669"/>
    <property type="project" value="TreeGrafter"/>
</dbReference>
<dbReference type="PANTHER" id="PTHR45712:SF22">
    <property type="entry name" value="INSULIN-LIKE GROWTH FACTOR-BINDING PROTEIN COMPLEX ACID LABILE SUBUNIT"/>
    <property type="match status" value="1"/>
</dbReference>
<dbReference type="Pfam" id="PF13855">
    <property type="entry name" value="LRR_8"/>
    <property type="match status" value="4"/>
</dbReference>
<protein>
    <submittedName>
        <fullName evidence="8">Leucine-rich repeat-containing protein 40</fullName>
    </submittedName>
</protein>
<reference evidence="4 6" key="2">
    <citation type="submission" date="2018-11" db="EMBL/GenBank/DDBJ databases">
        <authorList>
            <consortium name="Pathogen Informatics"/>
        </authorList>
    </citation>
    <scope>NUCLEOTIDE SEQUENCE [LARGE SCALE GENOMIC DNA]</scope>
</reference>
<organism evidence="8">
    <name type="scientific">Hymenolepis diminuta</name>
    <name type="common">Rat tapeworm</name>
    <dbReference type="NCBI Taxonomy" id="6216"/>
    <lineage>
        <taxon>Eukaryota</taxon>
        <taxon>Metazoa</taxon>
        <taxon>Spiralia</taxon>
        <taxon>Lophotrochozoa</taxon>
        <taxon>Platyhelminthes</taxon>
        <taxon>Cestoda</taxon>
        <taxon>Eucestoda</taxon>
        <taxon>Cyclophyllidea</taxon>
        <taxon>Hymenolepididae</taxon>
        <taxon>Hymenolepis</taxon>
    </lineage>
</organism>
<dbReference type="SMART" id="SM00365">
    <property type="entry name" value="LRR_SD22"/>
    <property type="match status" value="7"/>
</dbReference>
<dbReference type="EMBL" id="CABIJS010000222">
    <property type="protein sequence ID" value="VUZ46548.1"/>
    <property type="molecule type" value="Genomic_DNA"/>
</dbReference>
<accession>A0A0R3SBX5</accession>
<dbReference type="Proteomes" id="UP000274504">
    <property type="component" value="Unassembled WGS sequence"/>
</dbReference>
<evidence type="ECO:0000313" key="4">
    <source>
        <dbReference type="EMBL" id="VDL19486.1"/>
    </source>
</evidence>
<proteinExistence type="predicted"/>
<evidence type="ECO:0000256" key="3">
    <source>
        <dbReference type="SAM" id="MobiDB-lite"/>
    </source>
</evidence>
<reference evidence="8" key="1">
    <citation type="submission" date="2017-02" db="UniProtKB">
        <authorList>
            <consortium name="WormBaseParasite"/>
        </authorList>
    </citation>
    <scope>IDENTIFICATION</scope>
</reference>
<dbReference type="SMART" id="SM00364">
    <property type="entry name" value="LRR_BAC"/>
    <property type="match status" value="11"/>
</dbReference>
<dbReference type="InterPro" id="IPR050333">
    <property type="entry name" value="SLRP"/>
</dbReference>
<feature type="region of interest" description="Disordered" evidence="3">
    <location>
        <begin position="362"/>
        <end position="398"/>
    </location>
</feature>
<evidence type="ECO:0000313" key="5">
    <source>
        <dbReference type="EMBL" id="VUZ46548.1"/>
    </source>
</evidence>
<dbReference type="SUPFAM" id="SSF52058">
    <property type="entry name" value="L domain-like"/>
    <property type="match status" value="2"/>
</dbReference>
<keyword evidence="1" id="KW-0433">Leucine-rich repeat</keyword>
<dbReference type="SMART" id="SM00369">
    <property type="entry name" value="LRR_TYP"/>
    <property type="match status" value="13"/>
</dbReference>
<dbReference type="Gene3D" id="3.80.10.10">
    <property type="entry name" value="Ribonuclease Inhibitor"/>
    <property type="match status" value="4"/>
</dbReference>
<evidence type="ECO:0000256" key="2">
    <source>
        <dbReference type="ARBA" id="ARBA00022737"/>
    </source>
</evidence>
<dbReference type="Proteomes" id="UP000321570">
    <property type="component" value="Unassembled WGS sequence"/>
</dbReference>
<keyword evidence="7" id="KW-1185">Reference proteome</keyword>
<gene>
    <name evidence="4" type="ORF">HDID_LOCUS2025</name>
    <name evidence="5" type="ORF">WMSIL1_LOCUS6431</name>
</gene>
<feature type="compositionally biased region" description="Basic and acidic residues" evidence="3">
    <location>
        <begin position="362"/>
        <end position="372"/>
    </location>
</feature>
<dbReference type="InterPro" id="IPR032675">
    <property type="entry name" value="LRR_dom_sf"/>
</dbReference>
<dbReference type="PANTHER" id="PTHR45712">
    <property type="entry name" value="AGAP008170-PA"/>
    <property type="match status" value="1"/>
</dbReference>
<dbReference type="InterPro" id="IPR003591">
    <property type="entry name" value="Leu-rich_rpt_typical-subtyp"/>
</dbReference>
<evidence type="ECO:0000313" key="7">
    <source>
        <dbReference type="Proteomes" id="UP000321570"/>
    </source>
</evidence>
<evidence type="ECO:0000313" key="8">
    <source>
        <dbReference type="WBParaSite" id="HDID_0000202401-mRNA-1"/>
    </source>
</evidence>
<dbReference type="WBParaSite" id="HDID_0000202401-mRNA-1">
    <property type="protein sequence ID" value="HDID_0000202401-mRNA-1"/>
    <property type="gene ID" value="HDID_0000202401"/>
</dbReference>
<dbReference type="FunFam" id="3.80.10.10:FF:001164">
    <property type="entry name" value="GH01279p"/>
    <property type="match status" value="1"/>
</dbReference>
<evidence type="ECO:0000313" key="6">
    <source>
        <dbReference type="Proteomes" id="UP000274504"/>
    </source>
</evidence>
<sequence>MFRSAFKVSDTIQDPHQIHEKILLAAKRSGVISLSGRGLSYVPPAIWALNEFNPSENKPIDFASGGDDDFKWWELEPITKLNLFGNSIKEIPGDGIAKLDSLVTIDLRDNELTTLPDEISVLVNLKQFLVSSNKIVTLPNTFSKLSSLVQLNLAHNELIVLPDDMADLKSLEKLDVSDNKLTKVPHSMPPSIISFDLSQNKLSTLPPGWIQSCPRLRELNVSSNQLEDAGITAEPVLLSLTLLNLHKNFLRDIPKLTAFPKLIDLSLGDNRIESFRLENFEGLKNLTTLELSRNHISSVPDGIPNTLPNLCRLNLSSNDIRCVPTDLGLMESLEVLQLSANPLRSIPQDVLSSGTGALKDLLRDRHEPEKKTVSSQSPIKKETKTAAEPLQSSPYDSLPMLNTSTGVLNWGQDRKQITGNKFTRGVNKESGDQILPPLDDQAIWKSVVLRGCKPDVSVRTIVLSSRQLNQFPLGLLAFQSSLAVLNLSRNKLTKLPDEIGLLSKLEELDVSFNALTSLPEALSNLQCLATLKIDFNSGLGPELPYSILFEEPLKRSLREISSAGCRLTRLPPAELISKDRMPQLTTFDVSDNDIGTLEPELGLCTQIQNLHLGGNSFRIPRPNIVCKGTAAVLEYLRSRIAQ</sequence>
<dbReference type="EMBL" id="UYSG01000443">
    <property type="protein sequence ID" value="VDL19486.1"/>
    <property type="molecule type" value="Genomic_DNA"/>
</dbReference>
<dbReference type="InterPro" id="IPR001611">
    <property type="entry name" value="Leu-rich_rpt"/>
</dbReference>